<protein>
    <recommendedName>
        <fullName evidence="4">Secreted protein</fullName>
    </recommendedName>
</protein>
<evidence type="ECO:0000256" key="1">
    <source>
        <dbReference type="SAM" id="SignalP"/>
    </source>
</evidence>
<gene>
    <name evidence="2" type="ORF">CDAR_474321</name>
</gene>
<feature type="signal peptide" evidence="1">
    <location>
        <begin position="1"/>
        <end position="25"/>
    </location>
</feature>
<dbReference type="EMBL" id="BPLQ01000068">
    <property type="protein sequence ID" value="GIX67173.1"/>
    <property type="molecule type" value="Genomic_DNA"/>
</dbReference>
<sequence>MVKPCLERMFAFAGALSLLWSNASSRVCVPEKLDDADSSLSPHFSSLSSSFHMQPRNHQHLGQHCLHSVLSCRKLDGRLVPLKACCRRL</sequence>
<evidence type="ECO:0000313" key="2">
    <source>
        <dbReference type="EMBL" id="GIX67173.1"/>
    </source>
</evidence>
<name>A0AAV4M5F2_9ARAC</name>
<dbReference type="AlphaFoldDB" id="A0AAV4M5F2"/>
<keyword evidence="1" id="KW-0732">Signal</keyword>
<proteinExistence type="predicted"/>
<evidence type="ECO:0000313" key="3">
    <source>
        <dbReference type="Proteomes" id="UP001054837"/>
    </source>
</evidence>
<feature type="chain" id="PRO_5043697029" description="Secreted protein" evidence="1">
    <location>
        <begin position="26"/>
        <end position="89"/>
    </location>
</feature>
<reference evidence="2 3" key="1">
    <citation type="submission" date="2021-06" db="EMBL/GenBank/DDBJ databases">
        <title>Caerostris darwini draft genome.</title>
        <authorList>
            <person name="Kono N."/>
            <person name="Arakawa K."/>
        </authorList>
    </citation>
    <scope>NUCLEOTIDE SEQUENCE [LARGE SCALE GENOMIC DNA]</scope>
</reference>
<organism evidence="2 3">
    <name type="scientific">Caerostris darwini</name>
    <dbReference type="NCBI Taxonomy" id="1538125"/>
    <lineage>
        <taxon>Eukaryota</taxon>
        <taxon>Metazoa</taxon>
        <taxon>Ecdysozoa</taxon>
        <taxon>Arthropoda</taxon>
        <taxon>Chelicerata</taxon>
        <taxon>Arachnida</taxon>
        <taxon>Araneae</taxon>
        <taxon>Araneomorphae</taxon>
        <taxon>Entelegynae</taxon>
        <taxon>Araneoidea</taxon>
        <taxon>Araneidae</taxon>
        <taxon>Caerostris</taxon>
    </lineage>
</organism>
<evidence type="ECO:0008006" key="4">
    <source>
        <dbReference type="Google" id="ProtNLM"/>
    </source>
</evidence>
<dbReference type="Proteomes" id="UP001054837">
    <property type="component" value="Unassembled WGS sequence"/>
</dbReference>
<comment type="caution">
    <text evidence="2">The sequence shown here is derived from an EMBL/GenBank/DDBJ whole genome shotgun (WGS) entry which is preliminary data.</text>
</comment>
<accession>A0AAV4M5F2</accession>
<keyword evidence="3" id="KW-1185">Reference proteome</keyword>